<sequence length="457" mass="52074">MKLNKEPKTKAKPKTNPKPKPNPKPKMTMSLHSVDLAGLHDFNVYSFCQPQIGEVDGFDTDVEENLGQADDEDSDHDDSKDNDFREWQVDGSEESDSFSLDEEDDLEPKNESLDDIDLENDTQLRMTSGHGSIDDDVGENVLIVNKKAKIFRQGKLWSRNRGGKGIIKTLKNVMPRICVLYFYKNFTSNYPEFVFKKAIEKIKDEDISDFHRLRDKSFNNTIVKHRGKLTYTILEEIRKLIGARFDKRFQMSIDWEGKLTPFVEKKLKQLELESRNCSNLVLVRRGEFSVREGSTNFTVKLAAITVTVKGGKSVAYLISMWLGAFLAYTTSWITIATLGFMLRGESELPALDPPFELTKNRRQEKYKRWEIRLPMPPKLSTIQLSGTKRCKKCKQLGHNSLTCGQPRDENGRIKYKKKPQKKTGNPVGRPRKIQRVSQASTSIAAASGVPTQSSQTI</sequence>
<feature type="compositionally biased region" description="Polar residues" evidence="1">
    <location>
        <begin position="435"/>
        <end position="457"/>
    </location>
</feature>
<keyword evidence="4" id="KW-1185">Reference proteome</keyword>
<feature type="region of interest" description="Disordered" evidence="1">
    <location>
        <begin position="65"/>
        <end position="120"/>
    </location>
</feature>
<keyword evidence="2" id="KW-1133">Transmembrane helix</keyword>
<accession>A0A9Q1JLF4</accession>
<proteinExistence type="predicted"/>
<keyword evidence="2" id="KW-0472">Membrane</keyword>
<feature type="transmembrane region" description="Helical" evidence="2">
    <location>
        <begin position="314"/>
        <end position="342"/>
    </location>
</feature>
<feature type="compositionally biased region" description="Basic and acidic residues" evidence="1">
    <location>
        <begin position="77"/>
        <end position="88"/>
    </location>
</feature>
<feature type="compositionally biased region" description="Basic residues" evidence="1">
    <location>
        <begin position="10"/>
        <end position="23"/>
    </location>
</feature>
<feature type="compositionally biased region" description="Acidic residues" evidence="1">
    <location>
        <begin position="65"/>
        <end position="76"/>
    </location>
</feature>
<dbReference type="AlphaFoldDB" id="A0A9Q1JLF4"/>
<comment type="caution">
    <text evidence="3">The sequence shown here is derived from an EMBL/GenBank/DDBJ whole genome shotgun (WGS) entry which is preliminary data.</text>
</comment>
<dbReference type="EMBL" id="JAKOGI010001944">
    <property type="protein sequence ID" value="KAJ8423528.1"/>
    <property type="molecule type" value="Genomic_DNA"/>
</dbReference>
<protein>
    <submittedName>
        <fullName evidence="3">Uncharacterized protein</fullName>
    </submittedName>
</protein>
<reference evidence="3" key="1">
    <citation type="submission" date="2022-04" db="EMBL/GenBank/DDBJ databases">
        <title>Carnegiea gigantea Genome sequencing and assembly v2.</title>
        <authorList>
            <person name="Copetti D."/>
            <person name="Sanderson M.J."/>
            <person name="Burquez A."/>
            <person name="Wojciechowski M.F."/>
        </authorList>
    </citation>
    <scope>NUCLEOTIDE SEQUENCE</scope>
    <source>
        <strain evidence="3">SGP5-SGP5p</strain>
        <tissue evidence="3">Aerial part</tissue>
    </source>
</reference>
<evidence type="ECO:0000256" key="2">
    <source>
        <dbReference type="SAM" id="Phobius"/>
    </source>
</evidence>
<evidence type="ECO:0000313" key="3">
    <source>
        <dbReference type="EMBL" id="KAJ8423528.1"/>
    </source>
</evidence>
<feature type="region of interest" description="Disordered" evidence="1">
    <location>
        <begin position="402"/>
        <end position="457"/>
    </location>
</feature>
<name>A0A9Q1JLF4_9CARY</name>
<gene>
    <name evidence="3" type="ORF">Cgig2_030023</name>
</gene>
<evidence type="ECO:0000256" key="1">
    <source>
        <dbReference type="SAM" id="MobiDB-lite"/>
    </source>
</evidence>
<dbReference type="Proteomes" id="UP001153076">
    <property type="component" value="Unassembled WGS sequence"/>
</dbReference>
<dbReference type="OrthoDB" id="1415978at2759"/>
<feature type="region of interest" description="Disordered" evidence="1">
    <location>
        <begin position="1"/>
        <end position="32"/>
    </location>
</feature>
<evidence type="ECO:0000313" key="4">
    <source>
        <dbReference type="Proteomes" id="UP001153076"/>
    </source>
</evidence>
<feature type="compositionally biased region" description="Acidic residues" evidence="1">
    <location>
        <begin position="91"/>
        <end position="106"/>
    </location>
</feature>
<keyword evidence="2" id="KW-0812">Transmembrane</keyword>
<organism evidence="3 4">
    <name type="scientific">Carnegiea gigantea</name>
    <dbReference type="NCBI Taxonomy" id="171969"/>
    <lineage>
        <taxon>Eukaryota</taxon>
        <taxon>Viridiplantae</taxon>
        <taxon>Streptophyta</taxon>
        <taxon>Embryophyta</taxon>
        <taxon>Tracheophyta</taxon>
        <taxon>Spermatophyta</taxon>
        <taxon>Magnoliopsida</taxon>
        <taxon>eudicotyledons</taxon>
        <taxon>Gunneridae</taxon>
        <taxon>Pentapetalae</taxon>
        <taxon>Caryophyllales</taxon>
        <taxon>Cactineae</taxon>
        <taxon>Cactaceae</taxon>
        <taxon>Cactoideae</taxon>
        <taxon>Echinocereeae</taxon>
        <taxon>Carnegiea</taxon>
    </lineage>
</organism>